<dbReference type="PROSITE" id="PS01124">
    <property type="entry name" value="HTH_ARAC_FAMILY_2"/>
    <property type="match status" value="1"/>
</dbReference>
<evidence type="ECO:0000313" key="5">
    <source>
        <dbReference type="Proteomes" id="UP000049983"/>
    </source>
</evidence>
<dbReference type="Gene3D" id="3.40.50.880">
    <property type="match status" value="1"/>
</dbReference>
<dbReference type="SMART" id="SM00342">
    <property type="entry name" value="HTH_ARAC"/>
    <property type="match status" value="1"/>
</dbReference>
<dbReference type="Gene3D" id="1.10.10.60">
    <property type="entry name" value="Homeodomain-like"/>
    <property type="match status" value="1"/>
</dbReference>
<keyword evidence="1" id="KW-0805">Transcription regulation</keyword>
<evidence type="ECO:0000313" key="4">
    <source>
        <dbReference type="EMBL" id="CTQ76821.1"/>
    </source>
</evidence>
<dbReference type="GO" id="GO:0043565">
    <property type="term" value="F:sequence-specific DNA binding"/>
    <property type="evidence" value="ECO:0007669"/>
    <property type="project" value="InterPro"/>
</dbReference>
<organism evidence="4 5">
    <name type="scientific">Roseibium album</name>
    <dbReference type="NCBI Taxonomy" id="311410"/>
    <lineage>
        <taxon>Bacteria</taxon>
        <taxon>Pseudomonadati</taxon>
        <taxon>Pseudomonadota</taxon>
        <taxon>Alphaproteobacteria</taxon>
        <taxon>Hyphomicrobiales</taxon>
        <taxon>Stappiaceae</taxon>
        <taxon>Roseibium</taxon>
    </lineage>
</organism>
<dbReference type="InterPro" id="IPR052158">
    <property type="entry name" value="INH-QAR"/>
</dbReference>
<evidence type="ECO:0000256" key="1">
    <source>
        <dbReference type="ARBA" id="ARBA00023015"/>
    </source>
</evidence>
<keyword evidence="5" id="KW-1185">Reference proteome</keyword>
<dbReference type="PANTHER" id="PTHR43130:SF3">
    <property type="entry name" value="HTH-TYPE TRANSCRIPTIONAL REGULATOR RV1931C"/>
    <property type="match status" value="1"/>
</dbReference>
<dbReference type="AlphaFoldDB" id="A0A0M6ZAN6"/>
<dbReference type="InterPro" id="IPR002818">
    <property type="entry name" value="DJ-1/PfpI"/>
</dbReference>
<dbReference type="SUPFAM" id="SSF52317">
    <property type="entry name" value="Class I glutamine amidotransferase-like"/>
    <property type="match status" value="1"/>
</dbReference>
<name>A0A0M6ZAN6_9HYPH</name>
<proteinExistence type="predicted"/>
<sequence>MQNLKKSDMVRSLGVLLFENFSNHCLANAIEPFRAANAIARQTLYEWRHFSQDGGTVTSSSGLPVETVSLSDVAPRGNYLFVMPSYGYSELADPKMCKTLRAARNRFSTLVGMDTGAWLFAKAGLLDGRKATIHWDEFNTFMESFPDIEAVEDRYVIEDDLATCGGASTAFELTLELIRREHSSMFALEIAALFMHGDKLELYDPLRRWSTDALVRRATALMRRKLETPLPIPELARQLRSDQRTLEQHFQRKMNMTPSTVYRGIRLREARRLVELTTLSIAEISERCGYRNTSAMIRAFRQEFGDPPGCYRSVR</sequence>
<feature type="domain" description="HTH araC/xylS-type" evidence="3">
    <location>
        <begin position="216"/>
        <end position="314"/>
    </location>
</feature>
<gene>
    <name evidence="4" type="primary">cdhR_11</name>
    <name evidence="4" type="ORF">LA5096_04896</name>
</gene>
<dbReference type="InterPro" id="IPR029062">
    <property type="entry name" value="Class_I_gatase-like"/>
</dbReference>
<reference evidence="5" key="1">
    <citation type="submission" date="2015-07" db="EMBL/GenBank/DDBJ databases">
        <authorList>
            <person name="Rodrigo-Torres Lidia"/>
            <person name="Arahal R.David."/>
        </authorList>
    </citation>
    <scope>NUCLEOTIDE SEQUENCE [LARGE SCALE GENOMIC DNA]</scope>
    <source>
        <strain evidence="5">CECT 5096</strain>
    </source>
</reference>
<protein>
    <submittedName>
        <fullName evidence="4">Carnitine catabolism transcriptional activator</fullName>
    </submittedName>
</protein>
<evidence type="ECO:0000259" key="3">
    <source>
        <dbReference type="PROSITE" id="PS01124"/>
    </source>
</evidence>
<dbReference type="OrthoDB" id="9793400at2"/>
<dbReference type="STRING" id="311410.LA5095_03614"/>
<evidence type="ECO:0000256" key="2">
    <source>
        <dbReference type="ARBA" id="ARBA00023163"/>
    </source>
</evidence>
<dbReference type="Pfam" id="PF01965">
    <property type="entry name" value="DJ-1_PfpI"/>
    <property type="match status" value="1"/>
</dbReference>
<dbReference type="InterPro" id="IPR009057">
    <property type="entry name" value="Homeodomain-like_sf"/>
</dbReference>
<dbReference type="GO" id="GO:0003700">
    <property type="term" value="F:DNA-binding transcription factor activity"/>
    <property type="evidence" value="ECO:0007669"/>
    <property type="project" value="InterPro"/>
</dbReference>
<dbReference type="EMBL" id="CXWC01000013">
    <property type="protein sequence ID" value="CTQ76821.1"/>
    <property type="molecule type" value="Genomic_DNA"/>
</dbReference>
<dbReference type="Pfam" id="PF12833">
    <property type="entry name" value="HTH_18"/>
    <property type="match status" value="1"/>
</dbReference>
<accession>A0A0M6ZAN6</accession>
<keyword evidence="2" id="KW-0804">Transcription</keyword>
<dbReference type="CDD" id="cd03136">
    <property type="entry name" value="GATase1_AraC_ArgR_like"/>
    <property type="match status" value="1"/>
</dbReference>
<dbReference type="SUPFAM" id="SSF46689">
    <property type="entry name" value="Homeodomain-like"/>
    <property type="match status" value="2"/>
</dbReference>
<dbReference type="InterPro" id="IPR018060">
    <property type="entry name" value="HTH_AraC"/>
</dbReference>
<dbReference type="Proteomes" id="UP000049983">
    <property type="component" value="Unassembled WGS sequence"/>
</dbReference>
<dbReference type="PANTHER" id="PTHR43130">
    <property type="entry name" value="ARAC-FAMILY TRANSCRIPTIONAL REGULATOR"/>
    <property type="match status" value="1"/>
</dbReference>